<dbReference type="AlphaFoldDB" id="A0A7M2RIP4"/>
<dbReference type="Pfam" id="PF22725">
    <property type="entry name" value="GFO_IDH_MocA_C3"/>
    <property type="match status" value="1"/>
</dbReference>
<evidence type="ECO:0000259" key="3">
    <source>
        <dbReference type="Pfam" id="PF01408"/>
    </source>
</evidence>
<evidence type="ECO:0000259" key="4">
    <source>
        <dbReference type="Pfam" id="PF22725"/>
    </source>
</evidence>
<keyword evidence="6" id="KW-1185">Reference proteome</keyword>
<evidence type="ECO:0000313" key="6">
    <source>
        <dbReference type="Proteomes" id="UP000593601"/>
    </source>
</evidence>
<dbReference type="KEGG" id="bliq:INP51_03275"/>
<dbReference type="InterPro" id="IPR000683">
    <property type="entry name" value="Gfo/Idh/MocA-like_OxRdtase_N"/>
</dbReference>
<proteinExistence type="inferred from homology"/>
<evidence type="ECO:0000256" key="2">
    <source>
        <dbReference type="ARBA" id="ARBA00023002"/>
    </source>
</evidence>
<feature type="domain" description="GFO/IDH/MocA-like oxidoreductase" evidence="4">
    <location>
        <begin position="134"/>
        <end position="251"/>
    </location>
</feature>
<accession>A0A7M2RIP4</accession>
<dbReference type="InterPro" id="IPR036291">
    <property type="entry name" value="NAD(P)-bd_dom_sf"/>
</dbReference>
<dbReference type="SUPFAM" id="SSF55347">
    <property type="entry name" value="Glyceraldehyde-3-phosphate dehydrogenase-like, C-terminal domain"/>
    <property type="match status" value="1"/>
</dbReference>
<dbReference type="PANTHER" id="PTHR22604:SF105">
    <property type="entry name" value="TRANS-1,2-DIHYDROBENZENE-1,2-DIOL DEHYDROGENASE"/>
    <property type="match status" value="1"/>
</dbReference>
<sequence>MEEKAKFRFAVMGAGHISHKFCDAVSLIDECEITAIASRDLKKARKVAHKYGIAAAYDSYEQMLIDEKPDAVYISVTTNAHYDLAMLCMAHDTPILCEKAMFRSACEAEDVFRHSKEQGIFAMEAMWSLFLPNIRQARQWIEEGKIGDITLGRFDIGFQAEKNPKNRFYNPDLGGGACYDILVYAYDILTWLIGQPVQGTSVQAVYTNDGVDKTDIVQLEFPDCMGVLTATFEANLGDQEQAVVYGSRGKIVIPHAHHGKECCLYVEGEEPVTWKDDKTINGFVYEIQEVMSCIERGEIESSTVPHEMTMRTSLLFDKIYE</sequence>
<feature type="domain" description="Gfo/Idh/MocA-like oxidoreductase N-terminal" evidence="3">
    <location>
        <begin position="7"/>
        <end position="120"/>
    </location>
</feature>
<gene>
    <name evidence="5" type="ORF">INP51_03275</name>
</gene>
<dbReference type="InterPro" id="IPR050984">
    <property type="entry name" value="Gfo/Idh/MocA_domain"/>
</dbReference>
<comment type="similarity">
    <text evidence="1">Belongs to the Gfo/Idh/MocA family.</text>
</comment>
<reference evidence="5 6" key="1">
    <citation type="submission" date="2020-10" db="EMBL/GenBank/DDBJ databases">
        <title>Blautia liquoris sp.nov., isolated from the mud in a fermentation cellar used for the production of Chinese strong-flavoured liquor.</title>
        <authorList>
            <person name="Lu L."/>
        </authorList>
    </citation>
    <scope>NUCLEOTIDE SEQUENCE [LARGE SCALE GENOMIC DNA]</scope>
    <source>
        <strain evidence="5 6">LZLJ-3</strain>
    </source>
</reference>
<dbReference type="SUPFAM" id="SSF51735">
    <property type="entry name" value="NAD(P)-binding Rossmann-fold domains"/>
    <property type="match status" value="1"/>
</dbReference>
<evidence type="ECO:0000256" key="1">
    <source>
        <dbReference type="ARBA" id="ARBA00010928"/>
    </source>
</evidence>
<keyword evidence="2" id="KW-0560">Oxidoreductase</keyword>
<dbReference type="GO" id="GO:0000166">
    <property type="term" value="F:nucleotide binding"/>
    <property type="evidence" value="ECO:0007669"/>
    <property type="project" value="InterPro"/>
</dbReference>
<dbReference type="Gene3D" id="3.40.50.720">
    <property type="entry name" value="NAD(P)-binding Rossmann-like Domain"/>
    <property type="match status" value="1"/>
</dbReference>
<evidence type="ECO:0000313" key="5">
    <source>
        <dbReference type="EMBL" id="QOV19998.1"/>
    </source>
</evidence>
<dbReference type="EMBL" id="CP063304">
    <property type="protein sequence ID" value="QOV19998.1"/>
    <property type="molecule type" value="Genomic_DNA"/>
</dbReference>
<dbReference type="Proteomes" id="UP000593601">
    <property type="component" value="Chromosome"/>
</dbReference>
<dbReference type="Pfam" id="PF01408">
    <property type="entry name" value="GFO_IDH_MocA"/>
    <property type="match status" value="1"/>
</dbReference>
<dbReference type="PANTHER" id="PTHR22604">
    <property type="entry name" value="OXIDOREDUCTASES"/>
    <property type="match status" value="1"/>
</dbReference>
<dbReference type="Gene3D" id="3.30.360.10">
    <property type="entry name" value="Dihydrodipicolinate Reductase, domain 2"/>
    <property type="match status" value="1"/>
</dbReference>
<protein>
    <submittedName>
        <fullName evidence="5">Gfo/Idh/MocA family oxidoreductase</fullName>
    </submittedName>
</protein>
<dbReference type="RefSeq" id="WP_193736318.1">
    <property type="nucleotide sequence ID" value="NZ_CP063304.1"/>
</dbReference>
<organism evidence="5 6">
    <name type="scientific">Blautia liquoris</name>
    <dbReference type="NCBI Taxonomy" id="2779518"/>
    <lineage>
        <taxon>Bacteria</taxon>
        <taxon>Bacillati</taxon>
        <taxon>Bacillota</taxon>
        <taxon>Clostridia</taxon>
        <taxon>Lachnospirales</taxon>
        <taxon>Lachnospiraceae</taxon>
        <taxon>Blautia</taxon>
    </lineage>
</organism>
<dbReference type="GO" id="GO:0016491">
    <property type="term" value="F:oxidoreductase activity"/>
    <property type="evidence" value="ECO:0007669"/>
    <property type="project" value="UniProtKB-KW"/>
</dbReference>
<name>A0A7M2RIP4_9FIRM</name>
<dbReference type="InterPro" id="IPR055170">
    <property type="entry name" value="GFO_IDH_MocA-like_dom"/>
</dbReference>